<dbReference type="InterPro" id="IPR037141">
    <property type="entry name" value="NDT80_DNA-bd_dom_sf"/>
</dbReference>
<dbReference type="Proteomes" id="UP000248423">
    <property type="component" value="Unassembled WGS sequence"/>
</dbReference>
<reference evidence="5 6" key="1">
    <citation type="submission" date="2018-02" db="EMBL/GenBank/DDBJ databases">
        <title>The genomes of Aspergillus section Nigri reveals drivers in fungal speciation.</title>
        <authorList>
            <consortium name="DOE Joint Genome Institute"/>
            <person name="Vesth T.C."/>
            <person name="Nybo J."/>
            <person name="Theobald S."/>
            <person name="Brandl J."/>
            <person name="Frisvad J.C."/>
            <person name="Nielsen K.F."/>
            <person name="Lyhne E.K."/>
            <person name="Kogle M.E."/>
            <person name="Kuo A."/>
            <person name="Riley R."/>
            <person name="Clum A."/>
            <person name="Nolan M."/>
            <person name="Lipzen A."/>
            <person name="Salamov A."/>
            <person name="Henrissat B."/>
            <person name="Wiebenga A."/>
            <person name="De vries R.P."/>
            <person name="Grigoriev I.V."/>
            <person name="Mortensen U.H."/>
            <person name="Andersen M.R."/>
            <person name="Baker S.E."/>
        </authorList>
    </citation>
    <scope>NUCLEOTIDE SEQUENCE [LARGE SCALE GENOMIC DNA]</scope>
    <source>
        <strain evidence="5 6">CBS 121057</strain>
    </source>
</reference>
<protein>
    <submittedName>
        <fullName evidence="5">p53-like transcription factor</fullName>
    </submittedName>
</protein>
<dbReference type="VEuPathDB" id="FungiDB:BO78DRAFT_433533"/>
<dbReference type="SUPFAM" id="SSF49417">
    <property type="entry name" value="p53-like transcription factors"/>
    <property type="match status" value="1"/>
</dbReference>
<dbReference type="STRING" id="1448318.A0A319F7X1"/>
<dbReference type="AlphaFoldDB" id="A0A319F7X1"/>
<dbReference type="GO" id="GO:0003700">
    <property type="term" value="F:DNA-binding transcription factor activity"/>
    <property type="evidence" value="ECO:0007669"/>
    <property type="project" value="UniProtKB-UniRule"/>
</dbReference>
<dbReference type="InterPro" id="IPR024061">
    <property type="entry name" value="NDT80_DNA-bd_dom"/>
</dbReference>
<feature type="domain" description="NDT80" evidence="4">
    <location>
        <begin position="69"/>
        <end position="313"/>
    </location>
</feature>
<proteinExistence type="predicted"/>
<dbReference type="GO" id="GO:0003677">
    <property type="term" value="F:DNA binding"/>
    <property type="evidence" value="ECO:0007669"/>
    <property type="project" value="UniProtKB-KW"/>
</dbReference>
<evidence type="ECO:0000256" key="3">
    <source>
        <dbReference type="SAM" id="MobiDB-lite"/>
    </source>
</evidence>
<dbReference type="EMBL" id="KZ826410">
    <property type="protein sequence ID" value="PYI01653.1"/>
    <property type="molecule type" value="Genomic_DNA"/>
</dbReference>
<name>A0A319F7X1_ASPSB</name>
<feature type="region of interest" description="Disordered" evidence="3">
    <location>
        <begin position="300"/>
        <end position="340"/>
    </location>
</feature>
<dbReference type="OrthoDB" id="4226760at2759"/>
<feature type="DNA-binding region" description="NDT80" evidence="2">
    <location>
        <begin position="69"/>
        <end position="313"/>
    </location>
</feature>
<sequence length="428" mass="46815">MTITGDGDPHLQYHSLSLLDIPDVNLEDFLHCFDDPISLDLLDEDGCAAIQSTNNTSHSNSRIESSLDVTGSPLRQPSELPRSSVNNKTGQPSDKHSISRVWPLSTSSDSAPPLVDSQGRRISIKLEASMNGLFFEAEKSRLSPHVTVGALSSAELTCYRRNIFKVNATVSLPQDVGHLAMSEGPSTERIVGVHAQLQATESMNKEKAYLIKTSSKNAPSTDTRASPPLSMSISLDQPRSTQPCPPINISWERIQFQKSTIKSPRPTGPMQTYQICVEVVGTLSNSRTVPLVRSESRPIIVRGRSPKSYLPDQKAQDSQPRPAALSRDLTSPGPSIIPPGTAATHNALRSPEAGGEFGIDEETRPVSNGSLLPENDNHCQRLPENYTYIPIPVMDWSPPVEAFFVSRLLFYYTTFLDALEINLFLAAS</sequence>
<evidence type="ECO:0000259" key="4">
    <source>
        <dbReference type="PROSITE" id="PS51517"/>
    </source>
</evidence>
<evidence type="ECO:0000313" key="6">
    <source>
        <dbReference type="Proteomes" id="UP000248423"/>
    </source>
</evidence>
<keyword evidence="1 2" id="KW-0238">DNA-binding</keyword>
<evidence type="ECO:0000256" key="2">
    <source>
        <dbReference type="PROSITE-ProRule" id="PRU00850"/>
    </source>
</evidence>
<dbReference type="PANTHER" id="PTHR35144">
    <property type="entry name" value="MEIOSIS-SPECIFIC TRANSCRIPTION FACTOR NDT80"/>
    <property type="match status" value="1"/>
</dbReference>
<dbReference type="PANTHER" id="PTHR35144:SF1">
    <property type="entry name" value="PROTEIN PACG"/>
    <property type="match status" value="1"/>
</dbReference>
<gene>
    <name evidence="5" type="ORF">BO78DRAFT_433533</name>
</gene>
<dbReference type="GO" id="GO:0045944">
    <property type="term" value="P:positive regulation of transcription by RNA polymerase II"/>
    <property type="evidence" value="ECO:0007669"/>
    <property type="project" value="TreeGrafter"/>
</dbReference>
<feature type="region of interest" description="Disordered" evidence="3">
    <location>
        <begin position="52"/>
        <end position="116"/>
    </location>
</feature>
<evidence type="ECO:0000313" key="5">
    <source>
        <dbReference type="EMBL" id="PYI01653.1"/>
    </source>
</evidence>
<dbReference type="PROSITE" id="PS51517">
    <property type="entry name" value="NDT80"/>
    <property type="match status" value="1"/>
</dbReference>
<dbReference type="InterPro" id="IPR008967">
    <property type="entry name" value="p53-like_TF_DNA-bd_sf"/>
</dbReference>
<dbReference type="Gene3D" id="2.60.40.1390">
    <property type="entry name" value="NDT80 DNA-binding domain"/>
    <property type="match status" value="1"/>
</dbReference>
<dbReference type="GO" id="GO:0000228">
    <property type="term" value="C:nuclear chromosome"/>
    <property type="evidence" value="ECO:0007669"/>
    <property type="project" value="TreeGrafter"/>
</dbReference>
<feature type="compositionally biased region" description="Polar residues" evidence="3">
    <location>
        <begin position="52"/>
        <end position="92"/>
    </location>
</feature>
<dbReference type="InterPro" id="IPR052605">
    <property type="entry name" value="Fungal_trans_regulator"/>
</dbReference>
<organism evidence="5 6">
    <name type="scientific">Aspergillus sclerotiicarbonarius (strain CBS 121057 / IBT 28362)</name>
    <dbReference type="NCBI Taxonomy" id="1448318"/>
    <lineage>
        <taxon>Eukaryota</taxon>
        <taxon>Fungi</taxon>
        <taxon>Dikarya</taxon>
        <taxon>Ascomycota</taxon>
        <taxon>Pezizomycotina</taxon>
        <taxon>Eurotiomycetes</taxon>
        <taxon>Eurotiomycetidae</taxon>
        <taxon>Eurotiales</taxon>
        <taxon>Aspergillaceae</taxon>
        <taxon>Aspergillus</taxon>
        <taxon>Aspergillus subgen. Circumdati</taxon>
    </lineage>
</organism>
<keyword evidence="6" id="KW-1185">Reference proteome</keyword>
<dbReference type="Pfam" id="PF05224">
    <property type="entry name" value="NDT80_PhoG"/>
    <property type="match status" value="1"/>
</dbReference>
<dbReference type="GO" id="GO:0051321">
    <property type="term" value="P:meiotic cell cycle"/>
    <property type="evidence" value="ECO:0007669"/>
    <property type="project" value="TreeGrafter"/>
</dbReference>
<accession>A0A319F7X1</accession>
<evidence type="ECO:0000256" key="1">
    <source>
        <dbReference type="ARBA" id="ARBA00023125"/>
    </source>
</evidence>